<reference evidence="2" key="1">
    <citation type="submission" date="2023-03" db="EMBL/GenBank/DDBJ databases">
        <title>Amycolatopsis taiwanensis NBRC 103393.</title>
        <authorList>
            <person name="Ichikawa N."/>
            <person name="Sato H."/>
            <person name="Tonouchi N."/>
        </authorList>
    </citation>
    <scope>NUCLEOTIDE SEQUENCE</scope>
    <source>
        <strain evidence="2">NBRC 103393</strain>
    </source>
</reference>
<feature type="region of interest" description="Disordered" evidence="1">
    <location>
        <begin position="1"/>
        <end position="36"/>
    </location>
</feature>
<feature type="compositionally biased region" description="Low complexity" evidence="1">
    <location>
        <begin position="10"/>
        <end position="20"/>
    </location>
</feature>
<evidence type="ECO:0000313" key="3">
    <source>
        <dbReference type="Proteomes" id="UP001165136"/>
    </source>
</evidence>
<dbReference type="AlphaFoldDB" id="A0A9W6QYI2"/>
<feature type="compositionally biased region" description="Basic residues" evidence="1">
    <location>
        <begin position="26"/>
        <end position="36"/>
    </location>
</feature>
<accession>A0A9W6QYI2</accession>
<gene>
    <name evidence="2" type="ORF">Atai01_29680</name>
</gene>
<organism evidence="2 3">
    <name type="scientific">Amycolatopsis taiwanensis</name>
    <dbReference type="NCBI Taxonomy" id="342230"/>
    <lineage>
        <taxon>Bacteria</taxon>
        <taxon>Bacillati</taxon>
        <taxon>Actinomycetota</taxon>
        <taxon>Actinomycetes</taxon>
        <taxon>Pseudonocardiales</taxon>
        <taxon>Pseudonocardiaceae</taxon>
        <taxon>Amycolatopsis</taxon>
    </lineage>
</organism>
<dbReference type="Proteomes" id="UP001165136">
    <property type="component" value="Unassembled WGS sequence"/>
</dbReference>
<dbReference type="EMBL" id="BSTI01000005">
    <property type="protein sequence ID" value="GLY66349.1"/>
    <property type="molecule type" value="Genomic_DNA"/>
</dbReference>
<proteinExistence type="predicted"/>
<sequence length="115" mass="12795">MDRAGHHIKATASAGRADAAGQQRVPAHRLGRHPIRHRAERRPELVAEPGWWIGEADWSGQRRRREGDLEIVKGSACSFQVRVVSAETEHYIAFRGAPYPGEASQEDNSTLLEFG</sequence>
<keyword evidence="3" id="KW-1185">Reference proteome</keyword>
<comment type="caution">
    <text evidence="2">The sequence shown here is derived from an EMBL/GenBank/DDBJ whole genome shotgun (WGS) entry which is preliminary data.</text>
</comment>
<evidence type="ECO:0000313" key="2">
    <source>
        <dbReference type="EMBL" id="GLY66349.1"/>
    </source>
</evidence>
<protein>
    <submittedName>
        <fullName evidence="2">Uncharacterized protein</fullName>
    </submittedName>
</protein>
<evidence type="ECO:0000256" key="1">
    <source>
        <dbReference type="SAM" id="MobiDB-lite"/>
    </source>
</evidence>
<name>A0A9W6QYI2_9PSEU</name>